<gene>
    <name evidence="2" type="ORF">FYJ75_11200</name>
</gene>
<dbReference type="Proteomes" id="UP000474024">
    <property type="component" value="Unassembled WGS sequence"/>
</dbReference>
<reference evidence="2 3" key="1">
    <citation type="submission" date="2019-08" db="EMBL/GenBank/DDBJ databases">
        <title>In-depth cultivation of the pig gut microbiome towards novel bacterial diversity and tailored functional studies.</title>
        <authorList>
            <person name="Wylensek D."/>
            <person name="Hitch T.C.A."/>
            <person name="Clavel T."/>
        </authorList>
    </citation>
    <scope>NUCLEOTIDE SEQUENCE [LARGE SCALE GENOMIC DNA]</scope>
    <source>
        <strain evidence="2 3">MUC/MUC-530-WT-4D</strain>
    </source>
</reference>
<name>A0A6L5YUC4_9FIRM</name>
<protein>
    <submittedName>
        <fullName evidence="2">Virion core protein</fullName>
    </submittedName>
</protein>
<evidence type="ECO:0000313" key="3">
    <source>
        <dbReference type="Proteomes" id="UP000474024"/>
    </source>
</evidence>
<dbReference type="PANTHER" id="PTHR37826">
    <property type="entry name" value="FLOTILLIN BAND_7_5 DOMAIN PROTEIN"/>
    <property type="match status" value="1"/>
</dbReference>
<evidence type="ECO:0000259" key="1">
    <source>
        <dbReference type="Pfam" id="PF13421"/>
    </source>
</evidence>
<dbReference type="CDD" id="cd03408">
    <property type="entry name" value="SPFH_like_u1"/>
    <property type="match status" value="1"/>
</dbReference>
<organism evidence="2 3">
    <name type="scientific">Roseburia porci</name>
    <dbReference type="NCBI Taxonomy" id="2605790"/>
    <lineage>
        <taxon>Bacteria</taxon>
        <taxon>Bacillati</taxon>
        <taxon>Bacillota</taxon>
        <taxon>Clostridia</taxon>
        <taxon>Lachnospirales</taxon>
        <taxon>Lachnospiraceae</taxon>
        <taxon>Roseburia</taxon>
    </lineage>
</organism>
<dbReference type="EMBL" id="VUNI01000021">
    <property type="protein sequence ID" value="MST75576.1"/>
    <property type="molecule type" value="Genomic_DNA"/>
</dbReference>
<keyword evidence="3" id="KW-1185">Reference proteome</keyword>
<evidence type="ECO:0000313" key="2">
    <source>
        <dbReference type="EMBL" id="MST75576.1"/>
    </source>
</evidence>
<accession>A0A6L5YUC4</accession>
<proteinExistence type="predicted"/>
<dbReference type="AlphaFoldDB" id="A0A6L5YUC4"/>
<dbReference type="InterPro" id="IPR033880">
    <property type="entry name" value="SPFH_YdjI"/>
</dbReference>
<feature type="domain" description="SPFH" evidence="1">
    <location>
        <begin position="51"/>
        <end position="265"/>
    </location>
</feature>
<dbReference type="Pfam" id="PF13421">
    <property type="entry name" value="Band_7_1"/>
    <property type="match status" value="1"/>
</dbReference>
<dbReference type="PANTHER" id="PTHR37826:SF2">
    <property type="entry name" value="ZINC-RIBBON DOMAIN-CONTAINING PROTEIN"/>
    <property type="match status" value="1"/>
</dbReference>
<dbReference type="RefSeq" id="WP_154430543.1">
    <property type="nucleotide sequence ID" value="NZ_VUNI01000021.1"/>
</dbReference>
<comment type="caution">
    <text evidence="2">The sequence shown here is derived from an EMBL/GenBank/DDBJ whole genome shotgun (WGS) entry which is preliminary data.</text>
</comment>
<sequence length="442" mass="47496">MGIIRAVGQAISGGLADQWLEVIEPDDMGDHTVFTSGALIRRGQNTKGTVNTVSDGSVIHVYDNQFMMLVDGGKVVDYTAEPGYYKVDNSSLPSMLNGQLKESIKETFSRLKFGGETPTAQKVFFINLQEIKGIKFGTRNPINYFDSFYNAELFLRAHGTYSIKITNPLQFYAEAIPRNADKVEIEEINEQYMAEFLEALQSSINQMSADGTRISYVSGKARELGKYMADTLDADWTQMRGMEIQAVGIASVSYDEESQKLINMRNEGAMLGSDPSVLRGMAVKNITEGVRDAGSNAGGAMAGFMGVGMGMQQFNTTMEGINQMTSGMQAPNGAAQQNVNPAAPNGAAAPAAGQQPAAQAAPAGTEWVCECGKHNTGKFCSDCGKPAPAPKQSEEWTCECGNVNTGKFCSNCGKPAPAKEWTCECGHVNTGKFCSECGKARP</sequence>